<dbReference type="EMBL" id="JABAIL010000005">
    <property type="protein sequence ID" value="NLR92769.1"/>
    <property type="molecule type" value="Genomic_DNA"/>
</dbReference>
<dbReference type="CDD" id="cd02022">
    <property type="entry name" value="DPCK"/>
    <property type="match status" value="1"/>
</dbReference>
<dbReference type="PROSITE" id="PS51219">
    <property type="entry name" value="DPCK"/>
    <property type="match status" value="1"/>
</dbReference>
<protein>
    <recommendedName>
        <fullName evidence="5 6">Dephospho-CoA kinase</fullName>
        <ecNumber evidence="5 6">2.7.1.24</ecNumber>
    </recommendedName>
    <alternativeName>
        <fullName evidence="5">Dephosphocoenzyme A kinase</fullName>
    </alternativeName>
</protein>
<dbReference type="NCBIfam" id="TIGR00152">
    <property type="entry name" value="dephospho-CoA kinase"/>
    <property type="match status" value="1"/>
</dbReference>
<comment type="function">
    <text evidence="5">Catalyzes the phosphorylation of the 3'-hydroxyl group of dephosphocoenzyme A to form coenzyme A.</text>
</comment>
<keyword evidence="8" id="KW-1185">Reference proteome</keyword>
<dbReference type="AlphaFoldDB" id="A0A7X8SM44"/>
<gene>
    <name evidence="5" type="primary">coaE</name>
    <name evidence="7" type="ORF">HGP29_16235</name>
</gene>
<evidence type="ECO:0000313" key="7">
    <source>
        <dbReference type="EMBL" id="NLR92769.1"/>
    </source>
</evidence>
<dbReference type="PANTHER" id="PTHR10695">
    <property type="entry name" value="DEPHOSPHO-COA KINASE-RELATED"/>
    <property type="match status" value="1"/>
</dbReference>
<sequence>MKIKIMQVGITGGIGAGKSYICRLFKVLGVPIYNADNSAKMLMVEDPEIIDLVKSNFGAESYFPNGYLNKKYLANQIFSSKEKLEKMNEIVHPRVKQHYDDWVKIQLLKNAYVIKEAALMFTNEQYKSLDKVIVVRAPYEDRIKRVLSRDNRPQHQIEEIIDKQRQEEELSTLADFVINNDEKHLIVPQVIELHKSFVTLNTLVTKS</sequence>
<name>A0A7X8SM44_9BACT</name>
<dbReference type="EC" id="2.7.1.24" evidence="5 6"/>
<feature type="binding site" evidence="5">
    <location>
        <begin position="15"/>
        <end position="20"/>
    </location>
    <ligand>
        <name>ATP</name>
        <dbReference type="ChEBI" id="CHEBI:30616"/>
    </ligand>
</feature>
<keyword evidence="2 5" id="KW-0547">Nucleotide-binding</keyword>
<comment type="pathway">
    <text evidence="5">Cofactor biosynthesis; coenzyme A biosynthesis; CoA from (R)-pantothenate: step 5/5.</text>
</comment>
<comment type="similarity">
    <text evidence="1 5">Belongs to the CoaE family.</text>
</comment>
<comment type="caution">
    <text evidence="7">The sequence shown here is derived from an EMBL/GenBank/DDBJ whole genome shotgun (WGS) entry which is preliminary data.</text>
</comment>
<dbReference type="HAMAP" id="MF_00376">
    <property type="entry name" value="Dephospho_CoA_kinase"/>
    <property type="match status" value="1"/>
</dbReference>
<evidence type="ECO:0000256" key="2">
    <source>
        <dbReference type="ARBA" id="ARBA00022741"/>
    </source>
</evidence>
<evidence type="ECO:0000256" key="1">
    <source>
        <dbReference type="ARBA" id="ARBA00009018"/>
    </source>
</evidence>
<evidence type="ECO:0000313" key="8">
    <source>
        <dbReference type="Proteomes" id="UP000585050"/>
    </source>
</evidence>
<keyword evidence="5 7" id="KW-0418">Kinase</keyword>
<dbReference type="GO" id="GO:0015937">
    <property type="term" value="P:coenzyme A biosynthetic process"/>
    <property type="evidence" value="ECO:0007669"/>
    <property type="project" value="UniProtKB-UniRule"/>
</dbReference>
<dbReference type="UniPathway" id="UPA00241">
    <property type="reaction ID" value="UER00356"/>
</dbReference>
<dbReference type="Pfam" id="PF01121">
    <property type="entry name" value="CoaE"/>
    <property type="match status" value="1"/>
</dbReference>
<comment type="subcellular location">
    <subcellularLocation>
        <location evidence="5">Cytoplasm</location>
    </subcellularLocation>
</comment>
<dbReference type="InterPro" id="IPR027417">
    <property type="entry name" value="P-loop_NTPase"/>
</dbReference>
<keyword evidence="5" id="KW-0963">Cytoplasm</keyword>
<organism evidence="7 8">
    <name type="scientific">Flammeovirga agarivorans</name>
    <dbReference type="NCBI Taxonomy" id="2726742"/>
    <lineage>
        <taxon>Bacteria</taxon>
        <taxon>Pseudomonadati</taxon>
        <taxon>Bacteroidota</taxon>
        <taxon>Cytophagia</taxon>
        <taxon>Cytophagales</taxon>
        <taxon>Flammeovirgaceae</taxon>
        <taxon>Flammeovirga</taxon>
    </lineage>
</organism>
<keyword evidence="4 5" id="KW-0173">Coenzyme A biosynthesis</keyword>
<dbReference type="Proteomes" id="UP000585050">
    <property type="component" value="Unassembled WGS sequence"/>
</dbReference>
<reference evidence="7 8" key="1">
    <citation type="submission" date="2020-04" db="EMBL/GenBank/DDBJ databases">
        <title>Flammeovirga sp. SR4, a novel species isolated from seawater.</title>
        <authorList>
            <person name="Wang X."/>
        </authorList>
    </citation>
    <scope>NUCLEOTIDE SEQUENCE [LARGE SCALE GENOMIC DNA]</scope>
    <source>
        <strain evidence="7 8">SR4</strain>
    </source>
</reference>
<comment type="catalytic activity">
    <reaction evidence="5">
        <text>3'-dephospho-CoA + ATP = ADP + CoA + H(+)</text>
        <dbReference type="Rhea" id="RHEA:18245"/>
        <dbReference type="ChEBI" id="CHEBI:15378"/>
        <dbReference type="ChEBI" id="CHEBI:30616"/>
        <dbReference type="ChEBI" id="CHEBI:57287"/>
        <dbReference type="ChEBI" id="CHEBI:57328"/>
        <dbReference type="ChEBI" id="CHEBI:456216"/>
        <dbReference type="EC" id="2.7.1.24"/>
    </reaction>
</comment>
<evidence type="ECO:0000256" key="4">
    <source>
        <dbReference type="ARBA" id="ARBA00022993"/>
    </source>
</evidence>
<dbReference type="PANTHER" id="PTHR10695:SF46">
    <property type="entry name" value="BIFUNCTIONAL COENZYME A SYNTHASE-RELATED"/>
    <property type="match status" value="1"/>
</dbReference>
<dbReference type="SUPFAM" id="SSF52540">
    <property type="entry name" value="P-loop containing nucleoside triphosphate hydrolases"/>
    <property type="match status" value="1"/>
</dbReference>
<dbReference type="GO" id="GO:0004140">
    <property type="term" value="F:dephospho-CoA kinase activity"/>
    <property type="evidence" value="ECO:0007669"/>
    <property type="project" value="UniProtKB-UniRule"/>
</dbReference>
<accession>A0A7X8SM44</accession>
<dbReference type="Gene3D" id="3.40.50.300">
    <property type="entry name" value="P-loop containing nucleotide triphosphate hydrolases"/>
    <property type="match status" value="1"/>
</dbReference>
<keyword evidence="5 7" id="KW-0808">Transferase</keyword>
<evidence type="ECO:0000256" key="3">
    <source>
        <dbReference type="ARBA" id="ARBA00022840"/>
    </source>
</evidence>
<keyword evidence="3 5" id="KW-0067">ATP-binding</keyword>
<proteinExistence type="inferred from homology"/>
<dbReference type="InterPro" id="IPR001977">
    <property type="entry name" value="Depp_CoAkinase"/>
</dbReference>
<evidence type="ECO:0000256" key="6">
    <source>
        <dbReference type="NCBIfam" id="TIGR00152"/>
    </source>
</evidence>
<evidence type="ECO:0000256" key="5">
    <source>
        <dbReference type="HAMAP-Rule" id="MF_00376"/>
    </source>
</evidence>
<dbReference type="GO" id="GO:0005737">
    <property type="term" value="C:cytoplasm"/>
    <property type="evidence" value="ECO:0007669"/>
    <property type="project" value="UniProtKB-SubCell"/>
</dbReference>
<dbReference type="GO" id="GO:0005524">
    <property type="term" value="F:ATP binding"/>
    <property type="evidence" value="ECO:0007669"/>
    <property type="project" value="UniProtKB-UniRule"/>
</dbReference>